<keyword evidence="13" id="KW-1185">Reference proteome</keyword>
<organism evidence="12 13">
    <name type="scientific">Fragilariopsis cylindrus CCMP1102</name>
    <dbReference type="NCBI Taxonomy" id="635003"/>
    <lineage>
        <taxon>Eukaryota</taxon>
        <taxon>Sar</taxon>
        <taxon>Stramenopiles</taxon>
        <taxon>Ochrophyta</taxon>
        <taxon>Bacillariophyta</taxon>
        <taxon>Bacillariophyceae</taxon>
        <taxon>Bacillariophycidae</taxon>
        <taxon>Bacillariales</taxon>
        <taxon>Bacillariaceae</taxon>
        <taxon>Fragilariopsis</taxon>
    </lineage>
</organism>
<feature type="repeat" description="Solcar" evidence="8">
    <location>
        <begin position="90"/>
        <end position="180"/>
    </location>
</feature>
<comment type="similarity">
    <text evidence="2 9">Belongs to the mitochondrial carrier (TC 2.A.29) family.</text>
</comment>
<keyword evidence="5" id="KW-0677">Repeat</keyword>
<dbReference type="InterPro" id="IPR044712">
    <property type="entry name" value="SLC25A32-like"/>
</dbReference>
<dbReference type="EMBL" id="KV784370">
    <property type="protein sequence ID" value="OEU10741.1"/>
    <property type="molecule type" value="Genomic_DNA"/>
</dbReference>
<feature type="compositionally biased region" description="Basic residues" evidence="10">
    <location>
        <begin position="19"/>
        <end position="30"/>
    </location>
</feature>
<dbReference type="PROSITE" id="PS50920">
    <property type="entry name" value="SOLCAR"/>
    <property type="match status" value="3"/>
</dbReference>
<dbReference type="PANTHER" id="PTHR45683">
    <property type="entry name" value="MITOCHONDRIAL NICOTINAMIDE ADENINE DINUCLEOTIDE TRANSPORTER 1-RELATED-RELATED"/>
    <property type="match status" value="1"/>
</dbReference>
<dbReference type="InParanoid" id="A0A1E7EXQ3"/>
<dbReference type="Proteomes" id="UP000095751">
    <property type="component" value="Unassembled WGS sequence"/>
</dbReference>
<feature type="compositionally biased region" description="Low complexity" evidence="10">
    <location>
        <begin position="1"/>
        <end position="16"/>
    </location>
</feature>
<evidence type="ECO:0000256" key="9">
    <source>
        <dbReference type="RuleBase" id="RU000488"/>
    </source>
</evidence>
<sequence>MTNEQQPQQQQQQQQQTHQIHRQSSTRRRTTSTTASLELNLLQDDENELEFELESSAAHDDNNTNSLSSGKDRHKQQQQQQVQVQQRDHVHFLSTLFAGVGSGALSSFICAPLDLIRTRMQVWGEIQDKQGNKKKIIEAFRAIIKKEGPKGIFRGLGATLLTVPLFWGVYFPLYDETKHYLQTQNEYTSKALINYHPGVLHCISAIFTGAVADLIVNPLFVVRTRLQTQALHELHSSSTIATRPTSMIQMANNLHTKHGVTVFWRGMSANIMGLSHCAVQFPAYEFLKSYLREKRHNNNIISDSDNHNMINDNTVGELLIASGMAKMTASLLTYPHEVLRSRMMDDRSSKAPTLRGTAKHIYMKEGMKGYYNGLSVTLLRVVPNCCVTFISYELILKYSKDHFGNNKI</sequence>
<reference evidence="12 13" key="1">
    <citation type="submission" date="2016-09" db="EMBL/GenBank/DDBJ databases">
        <title>Extensive genetic diversity and differential bi-allelic expression allows diatom success in the polar Southern Ocean.</title>
        <authorList>
            <consortium name="DOE Joint Genome Institute"/>
            <person name="Mock T."/>
            <person name="Otillar R.P."/>
            <person name="Strauss J."/>
            <person name="Dupont C."/>
            <person name="Frickenhaus S."/>
            <person name="Maumus F."/>
            <person name="Mcmullan M."/>
            <person name="Sanges R."/>
            <person name="Schmutz J."/>
            <person name="Toseland A."/>
            <person name="Valas R."/>
            <person name="Veluchamy A."/>
            <person name="Ward B.J."/>
            <person name="Allen A."/>
            <person name="Barry K."/>
            <person name="Falciatore A."/>
            <person name="Ferrante M."/>
            <person name="Fortunato A.E."/>
            <person name="Gloeckner G."/>
            <person name="Gruber A."/>
            <person name="Hipkin R."/>
            <person name="Janech M."/>
            <person name="Kroth P."/>
            <person name="Leese F."/>
            <person name="Lindquist E."/>
            <person name="Lyon B.R."/>
            <person name="Martin J."/>
            <person name="Mayer C."/>
            <person name="Parker M."/>
            <person name="Quesneville H."/>
            <person name="Raymond J."/>
            <person name="Uhlig C."/>
            <person name="Valentin K.U."/>
            <person name="Worden A.Z."/>
            <person name="Armbrust E.V."/>
            <person name="Bowler C."/>
            <person name="Green B."/>
            <person name="Moulton V."/>
            <person name="Van Oosterhout C."/>
            <person name="Grigoriev I."/>
        </authorList>
    </citation>
    <scope>NUCLEOTIDE SEQUENCE [LARGE SCALE GENOMIC DNA]</scope>
    <source>
        <strain evidence="12 13">CCMP1102</strain>
    </source>
</reference>
<dbReference type="InterPro" id="IPR023395">
    <property type="entry name" value="MCP_dom_sf"/>
</dbReference>
<dbReference type="InterPro" id="IPR018108">
    <property type="entry name" value="MCP_transmembrane"/>
</dbReference>
<evidence type="ECO:0000256" key="3">
    <source>
        <dbReference type="ARBA" id="ARBA00022448"/>
    </source>
</evidence>
<evidence type="ECO:0000256" key="2">
    <source>
        <dbReference type="ARBA" id="ARBA00006375"/>
    </source>
</evidence>
<evidence type="ECO:0000313" key="13">
    <source>
        <dbReference type="Proteomes" id="UP000095751"/>
    </source>
</evidence>
<comment type="subcellular location">
    <subcellularLocation>
        <location evidence="1">Membrane</location>
        <topology evidence="1">Multi-pass membrane protein</topology>
    </subcellularLocation>
</comment>
<keyword evidence="7 8" id="KW-0472">Membrane</keyword>
<feature type="region of interest" description="Disordered" evidence="10">
    <location>
        <begin position="1"/>
        <end position="84"/>
    </location>
</feature>
<evidence type="ECO:0000256" key="8">
    <source>
        <dbReference type="PROSITE-ProRule" id="PRU00282"/>
    </source>
</evidence>
<evidence type="ECO:0000256" key="10">
    <source>
        <dbReference type="SAM" id="MobiDB-lite"/>
    </source>
</evidence>
<keyword evidence="6 11" id="KW-1133">Transmembrane helix</keyword>
<evidence type="ECO:0000256" key="11">
    <source>
        <dbReference type="SAM" id="Phobius"/>
    </source>
</evidence>
<dbReference type="GO" id="GO:0015215">
    <property type="term" value="F:nucleotide transmembrane transporter activity"/>
    <property type="evidence" value="ECO:0007669"/>
    <property type="project" value="UniProtKB-ARBA"/>
</dbReference>
<keyword evidence="4 8" id="KW-0812">Transmembrane</keyword>
<evidence type="ECO:0000313" key="12">
    <source>
        <dbReference type="EMBL" id="OEU10741.1"/>
    </source>
</evidence>
<dbReference type="SUPFAM" id="SSF103506">
    <property type="entry name" value="Mitochondrial carrier"/>
    <property type="match status" value="1"/>
</dbReference>
<dbReference type="AlphaFoldDB" id="A0A1E7EXQ3"/>
<dbReference type="OrthoDB" id="10266426at2759"/>
<dbReference type="Pfam" id="PF00153">
    <property type="entry name" value="Mito_carr"/>
    <property type="match status" value="3"/>
</dbReference>
<evidence type="ECO:0000256" key="7">
    <source>
        <dbReference type="ARBA" id="ARBA00023136"/>
    </source>
</evidence>
<feature type="transmembrane region" description="Helical" evidence="11">
    <location>
        <begin position="193"/>
        <end position="216"/>
    </location>
</feature>
<evidence type="ECO:0000256" key="1">
    <source>
        <dbReference type="ARBA" id="ARBA00004141"/>
    </source>
</evidence>
<feature type="repeat" description="Solcar" evidence="8">
    <location>
        <begin position="313"/>
        <end position="398"/>
    </location>
</feature>
<evidence type="ECO:0000256" key="5">
    <source>
        <dbReference type="ARBA" id="ARBA00022737"/>
    </source>
</evidence>
<feature type="compositionally biased region" description="Low complexity" evidence="10">
    <location>
        <begin position="31"/>
        <end position="42"/>
    </location>
</feature>
<name>A0A1E7EXQ3_9STRA</name>
<dbReference type="GO" id="GO:0016020">
    <property type="term" value="C:membrane"/>
    <property type="evidence" value="ECO:0007669"/>
    <property type="project" value="UniProtKB-SubCell"/>
</dbReference>
<dbReference type="InterPro" id="IPR002067">
    <property type="entry name" value="MCP"/>
</dbReference>
<keyword evidence="3 9" id="KW-0813">Transport</keyword>
<dbReference type="PRINTS" id="PR00926">
    <property type="entry name" value="MITOCARRIER"/>
</dbReference>
<accession>A0A1E7EXQ3</accession>
<protein>
    <submittedName>
        <fullName evidence="12">Mitochondrial carrier</fullName>
    </submittedName>
</protein>
<evidence type="ECO:0000256" key="4">
    <source>
        <dbReference type="ARBA" id="ARBA00022692"/>
    </source>
</evidence>
<feature type="transmembrane region" description="Helical" evidence="11">
    <location>
        <begin position="151"/>
        <end position="173"/>
    </location>
</feature>
<dbReference type="KEGG" id="fcy:FRACYDRAFT_211550"/>
<proteinExistence type="inferred from homology"/>
<feature type="compositionally biased region" description="Acidic residues" evidence="10">
    <location>
        <begin position="43"/>
        <end position="53"/>
    </location>
</feature>
<dbReference type="Gene3D" id="1.50.40.10">
    <property type="entry name" value="Mitochondrial carrier domain"/>
    <property type="match status" value="1"/>
</dbReference>
<feature type="repeat" description="Solcar" evidence="8">
    <location>
        <begin position="196"/>
        <end position="290"/>
    </location>
</feature>
<evidence type="ECO:0000256" key="6">
    <source>
        <dbReference type="ARBA" id="ARBA00022989"/>
    </source>
</evidence>
<gene>
    <name evidence="12" type="ORF">FRACYDRAFT_211550</name>
</gene>